<feature type="compositionally biased region" description="Polar residues" evidence="1">
    <location>
        <begin position="7"/>
        <end position="32"/>
    </location>
</feature>
<organism evidence="2 3">
    <name type="scientific">Lithospermum erythrorhizon</name>
    <name type="common">Purple gromwell</name>
    <name type="synonym">Lithospermum officinale var. erythrorhizon</name>
    <dbReference type="NCBI Taxonomy" id="34254"/>
    <lineage>
        <taxon>Eukaryota</taxon>
        <taxon>Viridiplantae</taxon>
        <taxon>Streptophyta</taxon>
        <taxon>Embryophyta</taxon>
        <taxon>Tracheophyta</taxon>
        <taxon>Spermatophyta</taxon>
        <taxon>Magnoliopsida</taxon>
        <taxon>eudicotyledons</taxon>
        <taxon>Gunneridae</taxon>
        <taxon>Pentapetalae</taxon>
        <taxon>asterids</taxon>
        <taxon>lamiids</taxon>
        <taxon>Boraginales</taxon>
        <taxon>Boraginaceae</taxon>
        <taxon>Boraginoideae</taxon>
        <taxon>Lithospermeae</taxon>
        <taxon>Lithospermum</taxon>
    </lineage>
</organism>
<protein>
    <submittedName>
        <fullName evidence="2">Uncharacterized protein</fullName>
    </submittedName>
</protein>
<keyword evidence="3" id="KW-1185">Reference proteome</keyword>
<evidence type="ECO:0000313" key="2">
    <source>
        <dbReference type="EMBL" id="GAA0167787.1"/>
    </source>
</evidence>
<reference evidence="2 3" key="1">
    <citation type="submission" date="2024-01" db="EMBL/GenBank/DDBJ databases">
        <title>The complete chloroplast genome sequence of Lithospermum erythrorhizon: insights into the phylogenetic relationship among Boraginaceae species and the maternal lineages of purple gromwells.</title>
        <authorList>
            <person name="Okada T."/>
            <person name="Watanabe K."/>
        </authorList>
    </citation>
    <scope>NUCLEOTIDE SEQUENCE [LARGE SCALE GENOMIC DNA]</scope>
</reference>
<evidence type="ECO:0000256" key="1">
    <source>
        <dbReference type="SAM" id="MobiDB-lite"/>
    </source>
</evidence>
<sequence>MHRPCHSNPSSSTQQNDDFESGSTSQSDGSTNSDDDMVDAEDDLNEMESGNVISRGVASDRLVALWSADLISHDKGIQAIFLRPSPSSKICKFYVINV</sequence>
<dbReference type="Proteomes" id="UP001454036">
    <property type="component" value="Unassembled WGS sequence"/>
</dbReference>
<comment type="caution">
    <text evidence="2">The sequence shown here is derived from an EMBL/GenBank/DDBJ whole genome shotgun (WGS) entry which is preliminary data.</text>
</comment>
<feature type="region of interest" description="Disordered" evidence="1">
    <location>
        <begin position="1"/>
        <end position="52"/>
    </location>
</feature>
<feature type="compositionally biased region" description="Acidic residues" evidence="1">
    <location>
        <begin position="33"/>
        <end position="46"/>
    </location>
</feature>
<accession>A0AAV3R0C3</accession>
<proteinExistence type="predicted"/>
<gene>
    <name evidence="2" type="ORF">LIER_22645</name>
</gene>
<evidence type="ECO:0000313" key="3">
    <source>
        <dbReference type="Proteomes" id="UP001454036"/>
    </source>
</evidence>
<dbReference type="AlphaFoldDB" id="A0AAV3R0C3"/>
<dbReference type="EMBL" id="BAABME010006230">
    <property type="protein sequence ID" value="GAA0167787.1"/>
    <property type="molecule type" value="Genomic_DNA"/>
</dbReference>
<name>A0AAV3R0C3_LITER</name>